<evidence type="ECO:0000313" key="3">
    <source>
        <dbReference type="EMBL" id="CAK5275312.1"/>
    </source>
</evidence>
<keyword evidence="4" id="KW-1185">Reference proteome</keyword>
<feature type="signal peptide" evidence="2">
    <location>
        <begin position="1"/>
        <end position="15"/>
    </location>
</feature>
<keyword evidence="2" id="KW-0732">Signal</keyword>
<gene>
    <name evidence="3" type="ORF">MYCIT1_LOCUS23000</name>
</gene>
<name>A0AAD2HJZ3_9AGAR</name>
<feature type="region of interest" description="Disordered" evidence="1">
    <location>
        <begin position="307"/>
        <end position="326"/>
    </location>
</feature>
<reference evidence="3" key="1">
    <citation type="submission" date="2023-11" db="EMBL/GenBank/DDBJ databases">
        <authorList>
            <person name="De Vega J J."/>
            <person name="De Vega J J."/>
        </authorList>
    </citation>
    <scope>NUCLEOTIDE SEQUENCE</scope>
</reference>
<dbReference type="PROSITE" id="PS51257">
    <property type="entry name" value="PROKAR_LIPOPROTEIN"/>
    <property type="match status" value="1"/>
</dbReference>
<feature type="compositionally biased region" description="Pro residues" evidence="1">
    <location>
        <begin position="334"/>
        <end position="344"/>
    </location>
</feature>
<proteinExistence type="predicted"/>
<organism evidence="3 4">
    <name type="scientific">Mycena citricolor</name>
    <dbReference type="NCBI Taxonomy" id="2018698"/>
    <lineage>
        <taxon>Eukaryota</taxon>
        <taxon>Fungi</taxon>
        <taxon>Dikarya</taxon>
        <taxon>Basidiomycota</taxon>
        <taxon>Agaricomycotina</taxon>
        <taxon>Agaricomycetes</taxon>
        <taxon>Agaricomycetidae</taxon>
        <taxon>Agaricales</taxon>
        <taxon>Marasmiineae</taxon>
        <taxon>Mycenaceae</taxon>
        <taxon>Mycena</taxon>
    </lineage>
</organism>
<evidence type="ECO:0000313" key="4">
    <source>
        <dbReference type="Proteomes" id="UP001295794"/>
    </source>
</evidence>
<evidence type="ECO:0000256" key="1">
    <source>
        <dbReference type="SAM" id="MobiDB-lite"/>
    </source>
</evidence>
<dbReference type="AlphaFoldDB" id="A0AAD2HJZ3"/>
<feature type="region of interest" description="Disordered" evidence="1">
    <location>
        <begin position="273"/>
        <end position="294"/>
    </location>
</feature>
<accession>A0AAD2HJZ3</accession>
<feature type="compositionally biased region" description="Low complexity" evidence="1">
    <location>
        <begin position="370"/>
        <end position="382"/>
    </location>
</feature>
<feature type="region of interest" description="Disordered" evidence="1">
    <location>
        <begin position="331"/>
        <end position="393"/>
    </location>
</feature>
<feature type="compositionally biased region" description="Polar residues" evidence="1">
    <location>
        <begin position="309"/>
        <end position="321"/>
    </location>
</feature>
<dbReference type="Proteomes" id="UP001295794">
    <property type="component" value="Unassembled WGS sequence"/>
</dbReference>
<evidence type="ECO:0000256" key="2">
    <source>
        <dbReference type="SAM" id="SignalP"/>
    </source>
</evidence>
<comment type="caution">
    <text evidence="3">The sequence shown here is derived from an EMBL/GenBank/DDBJ whole genome shotgun (WGS) entry which is preliminary data.</text>
</comment>
<protein>
    <submittedName>
        <fullName evidence="3">Uncharacterized protein</fullName>
    </submittedName>
</protein>
<dbReference type="EMBL" id="CAVNYO010000405">
    <property type="protein sequence ID" value="CAK5275312.1"/>
    <property type="molecule type" value="Genomic_DNA"/>
</dbReference>
<feature type="chain" id="PRO_5041968577" evidence="2">
    <location>
        <begin position="16"/>
        <end position="504"/>
    </location>
</feature>
<sequence length="504" mass="54173">MKLYILLAYITVALASCQTKTSLSDFSLEAVYVNAPLNGPSSVLVNAVEVPPPVTKISWSILTVAPTDRETLFTAQSASSGFDPTMQGITYTSHHLTHGGLHPIAKGLPNLRVNSLDVVPGDSPSFITTQHPPPAPDAYCLVPGDHGTLLAVNGMTDQWALCPNATAGNRLDVVLSPTAGNPHYVLEKCSKVYLNDHQDDANDNIGHQEPVHDREHSSADTRVVRLRAAGMGRAVRREFAGSPHSSKAMDHQQRATGAGLAGVGAARFYASMAPPTCEPRPQPRQGMSSWGRNAGKRLSAGLTRLFGSVGTSARPGSSSNAGVGRQHAKFSFEPPVPITSPPASPLSSEPVMKRRPSPPTRSPRRGHNASQSTSSSTSSSPSVGHRSGTKPRSLDLGLGLAWAPNKLREDAVLPASPLARSLDASRRVEQGQKVAEEFRNVLDDDGYRSFKHYVHRFDMHEMSIDGSAGIVARVERLLKKTRHLSDEERARLMDSFVRIILQAS</sequence>